<name>A0A9X3SFF1_9ACTN</name>
<organism evidence="1 2">
    <name type="scientific">Solirubrobacter phytolaccae</name>
    <dbReference type="NCBI Taxonomy" id="1404360"/>
    <lineage>
        <taxon>Bacteria</taxon>
        <taxon>Bacillati</taxon>
        <taxon>Actinomycetota</taxon>
        <taxon>Thermoleophilia</taxon>
        <taxon>Solirubrobacterales</taxon>
        <taxon>Solirubrobacteraceae</taxon>
        <taxon>Solirubrobacter</taxon>
    </lineage>
</organism>
<evidence type="ECO:0000313" key="2">
    <source>
        <dbReference type="Proteomes" id="UP001147653"/>
    </source>
</evidence>
<comment type="caution">
    <text evidence="1">The sequence shown here is derived from an EMBL/GenBank/DDBJ whole genome shotgun (WGS) entry which is preliminary data.</text>
</comment>
<dbReference type="AlphaFoldDB" id="A0A9X3SFF1"/>
<dbReference type="Proteomes" id="UP001147653">
    <property type="component" value="Unassembled WGS sequence"/>
</dbReference>
<accession>A0A9X3SFF1</accession>
<sequence>MADARRVQVRIYHDGRFGPYGPPIQERLRVTLPDTGKVSDGSFAREYRSGRCKLVLEAYTYPDAKRKTASLVRRFPYANGYVYLRARGGQRCASGFAARTVRSARLDRSRLPCDALGTTRAENDQVRVYEVRTRLWVCATANRYRFDIGISSAGNGCGGGDFCSENLPTVAGPFVAYTSEYAGRRDSSSQVSVRDARTGAEVHSLQSGRDCGDPRYQAGPVHSLVLTPEGTPAWIVADCFVYQEPRVYEVRTLAGVVSSGAGIDPGSLTLAGDTISWVQDGAVRQSRIDSPRIARAMTSF</sequence>
<evidence type="ECO:0000313" key="1">
    <source>
        <dbReference type="EMBL" id="MDA0181457.1"/>
    </source>
</evidence>
<dbReference type="EMBL" id="JAPDDP010000022">
    <property type="protein sequence ID" value="MDA0181457.1"/>
    <property type="molecule type" value="Genomic_DNA"/>
</dbReference>
<keyword evidence="2" id="KW-1185">Reference proteome</keyword>
<dbReference type="RefSeq" id="WP_270025772.1">
    <property type="nucleotide sequence ID" value="NZ_JAPDDP010000022.1"/>
</dbReference>
<protein>
    <submittedName>
        <fullName evidence="1">Uncharacterized protein</fullName>
    </submittedName>
</protein>
<reference evidence="1" key="1">
    <citation type="submission" date="2022-10" db="EMBL/GenBank/DDBJ databases">
        <title>The WGS of Solirubrobacter phytolaccae KCTC 29190.</title>
        <authorList>
            <person name="Jiang Z."/>
        </authorList>
    </citation>
    <scope>NUCLEOTIDE SEQUENCE</scope>
    <source>
        <strain evidence="1">KCTC 29190</strain>
    </source>
</reference>
<proteinExistence type="predicted"/>
<gene>
    <name evidence="1" type="ORF">OJ997_14225</name>
</gene>